<dbReference type="RefSeq" id="WP_202953310.1">
    <property type="nucleotide sequence ID" value="NZ_JAPCID010000038.1"/>
</dbReference>
<name>A0ABT4RP89_9ACTN</name>
<dbReference type="Proteomes" id="UP001147700">
    <property type="component" value="Unassembled WGS sequence"/>
</dbReference>
<feature type="transmembrane region" description="Helical" evidence="1">
    <location>
        <begin position="33"/>
        <end position="53"/>
    </location>
</feature>
<keyword evidence="1" id="KW-1133">Transmembrane helix</keyword>
<proteinExistence type="predicted"/>
<comment type="caution">
    <text evidence="2">The sequence shown here is derived from an EMBL/GenBank/DDBJ whole genome shotgun (WGS) entry which is preliminary data.</text>
</comment>
<gene>
    <name evidence="2" type="ORF">OJ962_22920</name>
</gene>
<keyword evidence="1" id="KW-0812">Transmembrane</keyword>
<organism evidence="2 3">
    <name type="scientific">Solirubrobacter deserti</name>
    <dbReference type="NCBI Taxonomy" id="2282478"/>
    <lineage>
        <taxon>Bacteria</taxon>
        <taxon>Bacillati</taxon>
        <taxon>Actinomycetota</taxon>
        <taxon>Thermoleophilia</taxon>
        <taxon>Solirubrobacterales</taxon>
        <taxon>Solirubrobacteraceae</taxon>
        <taxon>Solirubrobacter</taxon>
    </lineage>
</organism>
<evidence type="ECO:0000313" key="3">
    <source>
        <dbReference type="Proteomes" id="UP001147700"/>
    </source>
</evidence>
<evidence type="ECO:0000313" key="2">
    <source>
        <dbReference type="EMBL" id="MDA0140369.1"/>
    </source>
</evidence>
<feature type="transmembrane region" description="Helical" evidence="1">
    <location>
        <begin position="7"/>
        <end position="27"/>
    </location>
</feature>
<sequence>MWEVLELFTGFVILAGALFLLAAPAAVLIAGALLPLLAAALVLGPIAALVWLARRVGARALAR</sequence>
<evidence type="ECO:0000256" key="1">
    <source>
        <dbReference type="SAM" id="Phobius"/>
    </source>
</evidence>
<protein>
    <submittedName>
        <fullName evidence="2">Uncharacterized protein</fullName>
    </submittedName>
</protein>
<reference evidence="2" key="1">
    <citation type="submission" date="2022-10" db="EMBL/GenBank/DDBJ databases">
        <title>The WGS of Solirubrobacter sp. CPCC 204708.</title>
        <authorList>
            <person name="Jiang Z."/>
        </authorList>
    </citation>
    <scope>NUCLEOTIDE SEQUENCE</scope>
    <source>
        <strain evidence="2">CPCC 204708</strain>
    </source>
</reference>
<keyword evidence="3" id="KW-1185">Reference proteome</keyword>
<accession>A0ABT4RP89</accession>
<dbReference type="EMBL" id="JAPCID010000038">
    <property type="protein sequence ID" value="MDA0140369.1"/>
    <property type="molecule type" value="Genomic_DNA"/>
</dbReference>
<keyword evidence="1" id="KW-0472">Membrane</keyword>